<feature type="binding site" evidence="15">
    <location>
        <position position="264"/>
    </location>
    <ligand>
        <name>Mg(2+)</name>
        <dbReference type="ChEBI" id="CHEBI:18420"/>
        <label>2</label>
    </ligand>
</feature>
<dbReference type="SUPFAM" id="SSF52440">
    <property type="entry name" value="PreATP-grasp domain"/>
    <property type="match status" value="1"/>
</dbReference>
<evidence type="ECO:0000256" key="13">
    <source>
        <dbReference type="HAMAP-Rule" id="MF_00047"/>
    </source>
</evidence>
<feature type="active site" evidence="14">
    <location>
        <position position="141"/>
    </location>
</feature>
<comment type="subcellular location">
    <subcellularLocation>
        <location evidence="2 13">Cytoplasm</location>
    </subcellularLocation>
</comment>
<evidence type="ECO:0000256" key="6">
    <source>
        <dbReference type="ARBA" id="ARBA00022598"/>
    </source>
</evidence>
<keyword evidence="9 13" id="KW-0133">Cell shape</keyword>
<dbReference type="GO" id="GO:0009252">
    <property type="term" value="P:peptidoglycan biosynthetic process"/>
    <property type="evidence" value="ECO:0007669"/>
    <property type="project" value="UniProtKB-UniRule"/>
</dbReference>
<evidence type="ECO:0000256" key="4">
    <source>
        <dbReference type="ARBA" id="ARBA00012216"/>
    </source>
</evidence>
<keyword evidence="7 16" id="KW-0547">Nucleotide-binding</keyword>
<evidence type="ECO:0000256" key="15">
    <source>
        <dbReference type="PIRSR" id="PIRSR039102-3"/>
    </source>
</evidence>
<keyword evidence="15" id="KW-0479">Metal-binding</keyword>
<evidence type="ECO:0000256" key="1">
    <source>
        <dbReference type="ARBA" id="ARBA00001936"/>
    </source>
</evidence>
<comment type="catalytic activity">
    <reaction evidence="12 13">
        <text>2 D-alanine + ATP = D-alanyl-D-alanine + ADP + phosphate + H(+)</text>
        <dbReference type="Rhea" id="RHEA:11224"/>
        <dbReference type="ChEBI" id="CHEBI:15378"/>
        <dbReference type="ChEBI" id="CHEBI:30616"/>
        <dbReference type="ChEBI" id="CHEBI:43474"/>
        <dbReference type="ChEBI" id="CHEBI:57416"/>
        <dbReference type="ChEBI" id="CHEBI:57822"/>
        <dbReference type="ChEBI" id="CHEBI:456216"/>
        <dbReference type="EC" id="6.3.2.4"/>
    </reaction>
</comment>
<feature type="binding site" evidence="15">
    <location>
        <position position="262"/>
    </location>
    <ligand>
        <name>Mg(2+)</name>
        <dbReference type="ChEBI" id="CHEBI:18420"/>
        <label>1</label>
    </ligand>
</feature>
<dbReference type="InterPro" id="IPR013815">
    <property type="entry name" value="ATP_grasp_subdomain_1"/>
</dbReference>
<dbReference type="GO" id="GO:0046872">
    <property type="term" value="F:metal ion binding"/>
    <property type="evidence" value="ECO:0007669"/>
    <property type="project" value="UniProtKB-KW"/>
</dbReference>
<reference evidence="18 19" key="1">
    <citation type="submission" date="2020-02" db="EMBL/GenBank/DDBJ databases">
        <title>Comparative genomics of sulfur disproportionating microorganisms.</title>
        <authorList>
            <person name="Ward L.M."/>
            <person name="Bertran E."/>
            <person name="Johnston D.T."/>
        </authorList>
    </citation>
    <scope>NUCLEOTIDE SEQUENCE [LARGE SCALE GENOMIC DNA]</scope>
    <source>
        <strain evidence="18 19">DSM 3696</strain>
    </source>
</reference>
<keyword evidence="5 13" id="KW-0963">Cytoplasm</keyword>
<comment type="function">
    <text evidence="13">Cell wall formation.</text>
</comment>
<dbReference type="PANTHER" id="PTHR23132">
    <property type="entry name" value="D-ALANINE--D-ALANINE LIGASE"/>
    <property type="match status" value="1"/>
</dbReference>
<organism evidence="18 19">
    <name type="scientific">Desulfolutivibrio sulfodismutans</name>
    <dbReference type="NCBI Taxonomy" id="63561"/>
    <lineage>
        <taxon>Bacteria</taxon>
        <taxon>Pseudomonadati</taxon>
        <taxon>Thermodesulfobacteriota</taxon>
        <taxon>Desulfovibrionia</taxon>
        <taxon>Desulfovibrionales</taxon>
        <taxon>Desulfovibrionaceae</taxon>
        <taxon>Desulfolutivibrio</taxon>
    </lineage>
</organism>
<evidence type="ECO:0000256" key="16">
    <source>
        <dbReference type="PROSITE-ProRule" id="PRU00409"/>
    </source>
</evidence>
<keyword evidence="10 13" id="KW-0573">Peptidoglycan synthesis</keyword>
<proteinExistence type="inferred from homology"/>
<evidence type="ECO:0000256" key="7">
    <source>
        <dbReference type="ARBA" id="ARBA00022741"/>
    </source>
</evidence>
<keyword evidence="11 13" id="KW-0961">Cell wall biogenesis/degradation</keyword>
<dbReference type="InterPro" id="IPR005905">
    <property type="entry name" value="D_ala_D_ala"/>
</dbReference>
<gene>
    <name evidence="13" type="primary">ddl</name>
    <name evidence="18" type="ORF">G3N56_12310</name>
</gene>
<feature type="domain" description="ATP-grasp" evidence="17">
    <location>
        <begin position="100"/>
        <end position="295"/>
    </location>
</feature>
<feature type="binding site" evidence="15">
    <location>
        <position position="262"/>
    </location>
    <ligand>
        <name>Mg(2+)</name>
        <dbReference type="ChEBI" id="CHEBI:18420"/>
        <label>2</label>
    </ligand>
</feature>
<dbReference type="Pfam" id="PF07478">
    <property type="entry name" value="Dala_Dala_lig_C"/>
    <property type="match status" value="1"/>
</dbReference>
<dbReference type="NCBIfam" id="NF002378">
    <property type="entry name" value="PRK01372.1"/>
    <property type="match status" value="1"/>
</dbReference>
<feature type="binding site" evidence="15">
    <location>
        <position position="250"/>
    </location>
    <ligand>
        <name>Mg(2+)</name>
        <dbReference type="ChEBI" id="CHEBI:18420"/>
        <label>1</label>
    </ligand>
</feature>
<keyword evidence="19" id="KW-1185">Reference proteome</keyword>
<evidence type="ECO:0000256" key="5">
    <source>
        <dbReference type="ARBA" id="ARBA00022490"/>
    </source>
</evidence>
<dbReference type="GO" id="GO:0071555">
    <property type="term" value="P:cell wall organization"/>
    <property type="evidence" value="ECO:0007669"/>
    <property type="project" value="UniProtKB-KW"/>
</dbReference>
<dbReference type="InterPro" id="IPR011761">
    <property type="entry name" value="ATP-grasp"/>
</dbReference>
<dbReference type="GO" id="GO:0008360">
    <property type="term" value="P:regulation of cell shape"/>
    <property type="evidence" value="ECO:0007669"/>
    <property type="project" value="UniProtKB-KW"/>
</dbReference>
<comment type="caution">
    <text evidence="18">The sequence shown here is derived from an EMBL/GenBank/DDBJ whole genome shotgun (WGS) entry which is preliminary data.</text>
</comment>
<evidence type="ECO:0000256" key="10">
    <source>
        <dbReference type="ARBA" id="ARBA00022984"/>
    </source>
</evidence>
<evidence type="ECO:0000313" key="18">
    <source>
        <dbReference type="EMBL" id="NDY57517.1"/>
    </source>
</evidence>
<feature type="active site" evidence="14">
    <location>
        <position position="273"/>
    </location>
</feature>
<evidence type="ECO:0000256" key="11">
    <source>
        <dbReference type="ARBA" id="ARBA00023316"/>
    </source>
</evidence>
<protein>
    <recommendedName>
        <fullName evidence="4 13">D-alanine--D-alanine ligase</fullName>
        <ecNumber evidence="4 13">6.3.2.4</ecNumber>
    </recommendedName>
    <alternativeName>
        <fullName evidence="13">D-Ala-D-Ala ligase</fullName>
    </alternativeName>
    <alternativeName>
        <fullName evidence="13">D-alanylalanine synthetase</fullName>
    </alternativeName>
</protein>
<dbReference type="GO" id="GO:0005524">
    <property type="term" value="F:ATP binding"/>
    <property type="evidence" value="ECO:0007669"/>
    <property type="project" value="UniProtKB-UniRule"/>
</dbReference>
<accession>A0A7K3NN13</accession>
<dbReference type="PANTHER" id="PTHR23132:SF23">
    <property type="entry name" value="D-ALANINE--D-ALANINE LIGASE B"/>
    <property type="match status" value="1"/>
</dbReference>
<comment type="pathway">
    <text evidence="13">Cell wall biogenesis; peptidoglycan biosynthesis.</text>
</comment>
<evidence type="ECO:0000259" key="17">
    <source>
        <dbReference type="PROSITE" id="PS50975"/>
    </source>
</evidence>
<evidence type="ECO:0000313" key="19">
    <source>
        <dbReference type="Proteomes" id="UP000469724"/>
    </source>
</evidence>
<dbReference type="PROSITE" id="PS00843">
    <property type="entry name" value="DALA_DALA_LIGASE_1"/>
    <property type="match status" value="1"/>
</dbReference>
<comment type="similarity">
    <text evidence="3 13">Belongs to the D-alanine--D-alanine ligase family.</text>
</comment>
<comment type="cofactor">
    <cofactor evidence="15">
        <name>Mg(2+)</name>
        <dbReference type="ChEBI" id="CHEBI:18420"/>
    </cofactor>
    <cofactor evidence="15">
        <name>Mn(2+)</name>
        <dbReference type="ChEBI" id="CHEBI:29035"/>
    </cofactor>
    <text evidence="15">Binds 2 magnesium or manganese ions per subunit.</text>
</comment>
<dbReference type="PROSITE" id="PS50975">
    <property type="entry name" value="ATP_GRASP"/>
    <property type="match status" value="1"/>
</dbReference>
<dbReference type="EMBL" id="JAAGRQ010000050">
    <property type="protein sequence ID" value="NDY57517.1"/>
    <property type="molecule type" value="Genomic_DNA"/>
</dbReference>
<dbReference type="Gene3D" id="3.40.50.20">
    <property type="match status" value="1"/>
</dbReference>
<keyword evidence="15" id="KW-0464">Manganese</keyword>
<dbReference type="Gene3D" id="3.30.1490.20">
    <property type="entry name" value="ATP-grasp fold, A domain"/>
    <property type="match status" value="1"/>
</dbReference>
<evidence type="ECO:0000256" key="12">
    <source>
        <dbReference type="ARBA" id="ARBA00047614"/>
    </source>
</evidence>
<keyword evidence="15" id="KW-0460">Magnesium</keyword>
<dbReference type="UniPathway" id="UPA00219"/>
<dbReference type="InterPro" id="IPR016185">
    <property type="entry name" value="PreATP-grasp_dom_sf"/>
</dbReference>
<dbReference type="RefSeq" id="WP_163302581.1">
    <property type="nucleotide sequence ID" value="NZ_JAAGRQ010000050.1"/>
</dbReference>
<dbReference type="EC" id="6.3.2.4" evidence="4 13"/>
<dbReference type="AlphaFoldDB" id="A0A7K3NN13"/>
<keyword evidence="8 16" id="KW-0067">ATP-binding</keyword>
<dbReference type="SUPFAM" id="SSF56059">
    <property type="entry name" value="Glutathione synthetase ATP-binding domain-like"/>
    <property type="match status" value="1"/>
</dbReference>
<sequence length="310" mass="32747">MRILLIAGGWSSEREVALSGAQKIRQSLLNLGHEVRFLDPAEAFDDIAAAAAEADFAFINLHGAPGEDGLIQAMLDAVRLPYQGSGPAGSFLALSKAAAKQIYRARGLATLPWEFLPAPPDPTFSPRFEPPYFVKPNLGGSSVHAGPAADRQALFAALAPIFRSGDAAIVEPAVTGMELTCAVLGETPLPPILIRPKSGSGFFDYTAKYAPDGADELCPAPVSPELIHRLEETALAAHRALGLTGYSRSDFILSGTDLFLLETNTLPGMTPTSLLPRAAAAAGMSFEDLLARLIELGMARGRHGHEHSVS</sequence>
<evidence type="ECO:0000256" key="8">
    <source>
        <dbReference type="ARBA" id="ARBA00022840"/>
    </source>
</evidence>
<dbReference type="InterPro" id="IPR011095">
    <property type="entry name" value="Dala_Dala_lig_C"/>
</dbReference>
<evidence type="ECO:0000256" key="3">
    <source>
        <dbReference type="ARBA" id="ARBA00010871"/>
    </source>
</evidence>
<dbReference type="Gene3D" id="3.30.470.20">
    <property type="entry name" value="ATP-grasp fold, B domain"/>
    <property type="match status" value="1"/>
</dbReference>
<dbReference type="GO" id="GO:0008716">
    <property type="term" value="F:D-alanine-D-alanine ligase activity"/>
    <property type="evidence" value="ECO:0007669"/>
    <property type="project" value="UniProtKB-UniRule"/>
</dbReference>
<dbReference type="GO" id="GO:0005737">
    <property type="term" value="C:cytoplasm"/>
    <property type="evidence" value="ECO:0007669"/>
    <property type="project" value="UniProtKB-SubCell"/>
</dbReference>
<feature type="active site" evidence="14">
    <location>
        <position position="13"/>
    </location>
</feature>
<name>A0A7K3NN13_9BACT</name>
<keyword evidence="6 13" id="KW-0436">Ligase</keyword>
<evidence type="ECO:0000256" key="2">
    <source>
        <dbReference type="ARBA" id="ARBA00004496"/>
    </source>
</evidence>
<dbReference type="Proteomes" id="UP000469724">
    <property type="component" value="Unassembled WGS sequence"/>
</dbReference>
<dbReference type="InterPro" id="IPR000291">
    <property type="entry name" value="D-Ala_lig_Van_CS"/>
</dbReference>
<dbReference type="HAMAP" id="MF_00047">
    <property type="entry name" value="Dala_Dala_lig"/>
    <property type="match status" value="1"/>
</dbReference>
<comment type="cofactor">
    <cofactor evidence="1">
        <name>Mn(2+)</name>
        <dbReference type="ChEBI" id="CHEBI:29035"/>
    </cofactor>
</comment>
<evidence type="ECO:0000256" key="14">
    <source>
        <dbReference type="PIRSR" id="PIRSR039102-1"/>
    </source>
</evidence>
<dbReference type="PIRSF" id="PIRSF039102">
    <property type="entry name" value="Ddl/VanB"/>
    <property type="match status" value="1"/>
</dbReference>
<evidence type="ECO:0000256" key="9">
    <source>
        <dbReference type="ARBA" id="ARBA00022960"/>
    </source>
</evidence>
<dbReference type="PROSITE" id="PS00844">
    <property type="entry name" value="DALA_DALA_LIGASE_2"/>
    <property type="match status" value="1"/>
</dbReference>